<reference evidence="1" key="1">
    <citation type="submission" date="2018-02" db="EMBL/GenBank/DDBJ databases">
        <title>Rhizophora mucronata_Transcriptome.</title>
        <authorList>
            <person name="Meera S.P."/>
            <person name="Sreeshan A."/>
            <person name="Augustine A."/>
        </authorList>
    </citation>
    <scope>NUCLEOTIDE SEQUENCE</scope>
    <source>
        <tissue evidence="1">Leaf</tissue>
    </source>
</reference>
<dbReference type="EMBL" id="GGEC01083698">
    <property type="protein sequence ID" value="MBX64182.1"/>
    <property type="molecule type" value="Transcribed_RNA"/>
</dbReference>
<sequence length="16" mass="1995">MFIVTIKIFNKEKNNR</sequence>
<name>A0A2P2QB01_RHIMU</name>
<protein>
    <submittedName>
        <fullName evidence="1">Uncharacterized protein</fullName>
    </submittedName>
</protein>
<proteinExistence type="predicted"/>
<accession>A0A2P2QB01</accession>
<evidence type="ECO:0000313" key="1">
    <source>
        <dbReference type="EMBL" id="MBX64182.1"/>
    </source>
</evidence>
<dbReference type="AlphaFoldDB" id="A0A2P2QB01"/>
<organism evidence="1">
    <name type="scientific">Rhizophora mucronata</name>
    <name type="common">Asiatic mangrove</name>
    <dbReference type="NCBI Taxonomy" id="61149"/>
    <lineage>
        <taxon>Eukaryota</taxon>
        <taxon>Viridiplantae</taxon>
        <taxon>Streptophyta</taxon>
        <taxon>Embryophyta</taxon>
        <taxon>Tracheophyta</taxon>
        <taxon>Spermatophyta</taxon>
        <taxon>Magnoliopsida</taxon>
        <taxon>eudicotyledons</taxon>
        <taxon>Gunneridae</taxon>
        <taxon>Pentapetalae</taxon>
        <taxon>rosids</taxon>
        <taxon>fabids</taxon>
        <taxon>Malpighiales</taxon>
        <taxon>Rhizophoraceae</taxon>
        <taxon>Rhizophora</taxon>
    </lineage>
</organism>